<evidence type="ECO:0000313" key="4">
    <source>
        <dbReference type="Proteomes" id="UP000767854"/>
    </source>
</evidence>
<dbReference type="Gene3D" id="3.10.290.10">
    <property type="entry name" value="RNA-binding S4 domain"/>
    <property type="match status" value="1"/>
</dbReference>
<sequence length="263" mass="29727">MNKNTVLKQYAAFLDEDGIFLKTLDLLIRSDLYYEASMTDFITPDMAYAFNQIASQYTELNLMPFGVFEGAERVRLCFYPEFSEPCDVNAFIALLEFEYNDKFNTLAHKDVLGALMGLGIQRNRVGDIVLSGSKIQMAVDCELETYILAHLDQIGRAGVSGNRIPLDMKFEKDLKLIRREGTVKSLRLDALIALAMGISRSEAQKCIASESVKVNYKVCEQTAQVLKQGDLVSVRKKGRFILEEISGVTRKDRIRVSLSFYSR</sequence>
<accession>A0ABS2MM84</accession>
<dbReference type="InterPro" id="IPR040591">
    <property type="entry name" value="RqcP2_RBD"/>
</dbReference>
<evidence type="ECO:0000313" key="3">
    <source>
        <dbReference type="EMBL" id="MBM7560515.1"/>
    </source>
</evidence>
<dbReference type="InterPro" id="IPR036986">
    <property type="entry name" value="S4_RNA-bd_sf"/>
</dbReference>
<comment type="caution">
    <text evidence="3">The sequence shown here is derived from an EMBL/GenBank/DDBJ whole genome shotgun (WGS) entry which is preliminary data.</text>
</comment>
<dbReference type="Pfam" id="PF17774">
    <property type="entry name" value="YlmH_RBD"/>
    <property type="match status" value="1"/>
</dbReference>
<dbReference type="EMBL" id="JAFBDT010000001">
    <property type="protein sequence ID" value="MBM7560515.1"/>
    <property type="molecule type" value="Genomic_DNA"/>
</dbReference>
<dbReference type="InterPro" id="IPR002942">
    <property type="entry name" value="S4_RNA-bd"/>
</dbReference>
<dbReference type="PANTHER" id="PTHR13633">
    <property type="entry name" value="MITOCHONDRIAL TRANSCRIPTION RESCUE FACTOR 1"/>
    <property type="match status" value="1"/>
</dbReference>
<evidence type="ECO:0000256" key="1">
    <source>
        <dbReference type="PROSITE-ProRule" id="PRU00182"/>
    </source>
</evidence>
<protein>
    <submittedName>
        <fullName evidence="3">RNA-binding protein YlmH</fullName>
    </submittedName>
</protein>
<proteinExistence type="predicted"/>
<keyword evidence="4" id="KW-1185">Reference proteome</keyword>
<evidence type="ECO:0000259" key="2">
    <source>
        <dbReference type="SMART" id="SM00363"/>
    </source>
</evidence>
<dbReference type="PANTHER" id="PTHR13633:SF3">
    <property type="entry name" value="MITOCHONDRIAL TRANSCRIPTION RESCUE FACTOR 1"/>
    <property type="match status" value="1"/>
</dbReference>
<feature type="domain" description="RNA-binding S4" evidence="2">
    <location>
        <begin position="186"/>
        <end position="246"/>
    </location>
</feature>
<dbReference type="SMART" id="SM00363">
    <property type="entry name" value="S4"/>
    <property type="match status" value="1"/>
</dbReference>
<reference evidence="3 4" key="1">
    <citation type="submission" date="2021-01" db="EMBL/GenBank/DDBJ databases">
        <title>Genomic Encyclopedia of Type Strains, Phase IV (KMG-IV): sequencing the most valuable type-strain genomes for metagenomic binning, comparative biology and taxonomic classification.</title>
        <authorList>
            <person name="Goeker M."/>
        </authorList>
    </citation>
    <scope>NUCLEOTIDE SEQUENCE [LARGE SCALE GENOMIC DNA]</scope>
    <source>
        <strain evidence="3 4">DSM 24436</strain>
    </source>
</reference>
<dbReference type="RefSeq" id="WP_204661018.1">
    <property type="nucleotide sequence ID" value="NZ_JAFBDT010000001.1"/>
</dbReference>
<dbReference type="CDD" id="cd00165">
    <property type="entry name" value="S4"/>
    <property type="match status" value="1"/>
</dbReference>
<dbReference type="SUPFAM" id="SSF55174">
    <property type="entry name" value="Alpha-L RNA-binding motif"/>
    <property type="match status" value="1"/>
</dbReference>
<name>A0ABS2MM84_9FIRM</name>
<dbReference type="Gene3D" id="3.30.1370.160">
    <property type="match status" value="1"/>
</dbReference>
<dbReference type="InterPro" id="IPR012677">
    <property type="entry name" value="Nucleotide-bd_a/b_plait_sf"/>
</dbReference>
<dbReference type="Gene3D" id="3.30.70.330">
    <property type="match status" value="1"/>
</dbReference>
<dbReference type="Proteomes" id="UP000767854">
    <property type="component" value="Unassembled WGS sequence"/>
</dbReference>
<organism evidence="3 4">
    <name type="scientific">Fusibacter tunisiensis</name>
    <dbReference type="NCBI Taxonomy" id="1008308"/>
    <lineage>
        <taxon>Bacteria</taxon>
        <taxon>Bacillati</taxon>
        <taxon>Bacillota</taxon>
        <taxon>Clostridia</taxon>
        <taxon>Eubacteriales</taxon>
        <taxon>Eubacteriales Family XII. Incertae Sedis</taxon>
        <taxon>Fusibacter</taxon>
    </lineage>
</organism>
<dbReference type="PROSITE" id="PS50889">
    <property type="entry name" value="S4"/>
    <property type="match status" value="1"/>
</dbReference>
<keyword evidence="1" id="KW-0694">RNA-binding</keyword>
<dbReference type="Pfam" id="PF01479">
    <property type="entry name" value="S4"/>
    <property type="match status" value="1"/>
</dbReference>
<gene>
    <name evidence="3" type="ORF">JOC49_000024</name>
</gene>